<feature type="transmembrane region" description="Helical" evidence="7">
    <location>
        <begin position="158"/>
        <end position="183"/>
    </location>
</feature>
<dbReference type="RefSeq" id="WP_107933297.1">
    <property type="nucleotide sequence ID" value="NZ_PZZN01000003.1"/>
</dbReference>
<feature type="domain" description="Major facilitator superfamily (MFS) profile" evidence="8">
    <location>
        <begin position="32"/>
        <end position="518"/>
    </location>
</feature>
<dbReference type="CDD" id="cd17328">
    <property type="entry name" value="MFS_spinster_like"/>
    <property type="match status" value="1"/>
</dbReference>
<feature type="transmembrane region" description="Helical" evidence="7">
    <location>
        <begin position="293"/>
        <end position="311"/>
    </location>
</feature>
<evidence type="ECO:0000256" key="5">
    <source>
        <dbReference type="ARBA" id="ARBA00023136"/>
    </source>
</evidence>
<name>A0A2T4YMJ8_9SPHN</name>
<keyword evidence="3 7" id="KW-0812">Transmembrane</keyword>
<feature type="transmembrane region" description="Helical" evidence="7">
    <location>
        <begin position="264"/>
        <end position="287"/>
    </location>
</feature>
<dbReference type="PANTHER" id="PTHR23505:SF79">
    <property type="entry name" value="PROTEIN SPINSTER"/>
    <property type="match status" value="1"/>
</dbReference>
<feature type="transmembrane region" description="Helical" evidence="7">
    <location>
        <begin position="425"/>
        <end position="445"/>
    </location>
</feature>
<evidence type="ECO:0000256" key="3">
    <source>
        <dbReference type="ARBA" id="ARBA00022692"/>
    </source>
</evidence>
<feature type="transmembrane region" description="Helical" evidence="7">
    <location>
        <begin position="68"/>
        <end position="87"/>
    </location>
</feature>
<dbReference type="GO" id="GO:0022857">
    <property type="term" value="F:transmembrane transporter activity"/>
    <property type="evidence" value="ECO:0007669"/>
    <property type="project" value="InterPro"/>
</dbReference>
<accession>A0A2T4YMJ8</accession>
<feature type="transmembrane region" description="Helical" evidence="7">
    <location>
        <begin position="195"/>
        <end position="217"/>
    </location>
</feature>
<evidence type="ECO:0000256" key="6">
    <source>
        <dbReference type="SAM" id="MobiDB-lite"/>
    </source>
</evidence>
<keyword evidence="4 7" id="KW-1133">Transmembrane helix</keyword>
<dbReference type="AlphaFoldDB" id="A0A2T4YMJ8"/>
<dbReference type="Gene3D" id="1.20.1250.20">
    <property type="entry name" value="MFS general substrate transporter like domains"/>
    <property type="match status" value="2"/>
</dbReference>
<dbReference type="PANTHER" id="PTHR23505">
    <property type="entry name" value="SPINSTER"/>
    <property type="match status" value="1"/>
</dbReference>
<feature type="transmembrane region" description="Helical" evidence="7">
    <location>
        <begin position="99"/>
        <end position="117"/>
    </location>
</feature>
<evidence type="ECO:0000256" key="2">
    <source>
        <dbReference type="ARBA" id="ARBA00022448"/>
    </source>
</evidence>
<evidence type="ECO:0000256" key="7">
    <source>
        <dbReference type="SAM" id="Phobius"/>
    </source>
</evidence>
<comment type="subcellular location">
    <subcellularLocation>
        <location evidence="1">Membrane</location>
        <topology evidence="1">Multi-pass membrane protein</topology>
    </subcellularLocation>
</comment>
<evidence type="ECO:0000313" key="10">
    <source>
        <dbReference type="Proteomes" id="UP000240996"/>
    </source>
</evidence>
<dbReference type="EMBL" id="PZZN01000003">
    <property type="protein sequence ID" value="PTM44618.1"/>
    <property type="molecule type" value="Genomic_DNA"/>
</dbReference>
<evidence type="ECO:0000313" key="9">
    <source>
        <dbReference type="EMBL" id="PTM44618.1"/>
    </source>
</evidence>
<keyword evidence="5 7" id="KW-0472">Membrane</keyword>
<keyword evidence="10" id="KW-1185">Reference proteome</keyword>
<feature type="transmembrane region" description="Helical" evidence="7">
    <location>
        <begin position="318"/>
        <end position="344"/>
    </location>
</feature>
<dbReference type="Pfam" id="PF07690">
    <property type="entry name" value="MFS_1"/>
    <property type="match status" value="1"/>
</dbReference>
<evidence type="ECO:0000259" key="8">
    <source>
        <dbReference type="PROSITE" id="PS50850"/>
    </source>
</evidence>
<dbReference type="InterPro" id="IPR044770">
    <property type="entry name" value="MFS_spinster-like"/>
</dbReference>
<feature type="transmembrane region" description="Helical" evidence="7">
    <location>
        <begin position="28"/>
        <end position="45"/>
    </location>
</feature>
<dbReference type="InterPro" id="IPR011701">
    <property type="entry name" value="MFS"/>
</dbReference>
<gene>
    <name evidence="9" type="ORF">C8J24_2825</name>
</gene>
<dbReference type="SUPFAM" id="SSF103473">
    <property type="entry name" value="MFS general substrate transporter"/>
    <property type="match status" value="2"/>
</dbReference>
<comment type="caution">
    <text evidence="9">The sequence shown here is derived from an EMBL/GenBank/DDBJ whole genome shotgun (WGS) entry which is preliminary data.</text>
</comment>
<evidence type="ECO:0000256" key="1">
    <source>
        <dbReference type="ARBA" id="ARBA00004141"/>
    </source>
</evidence>
<organism evidence="9 10">
    <name type="scientific">Sphingomonas aerolata</name>
    <dbReference type="NCBI Taxonomy" id="185951"/>
    <lineage>
        <taxon>Bacteria</taxon>
        <taxon>Pseudomonadati</taxon>
        <taxon>Pseudomonadota</taxon>
        <taxon>Alphaproteobacteria</taxon>
        <taxon>Sphingomonadales</taxon>
        <taxon>Sphingomonadaceae</taxon>
        <taxon>Sphingomonas</taxon>
    </lineage>
</organism>
<feature type="transmembrane region" description="Helical" evidence="7">
    <location>
        <begin position="364"/>
        <end position="387"/>
    </location>
</feature>
<feature type="transmembrane region" description="Helical" evidence="7">
    <location>
        <begin position="457"/>
        <end position="479"/>
    </location>
</feature>
<feature type="transmembrane region" description="Helical" evidence="7">
    <location>
        <begin position="399"/>
        <end position="419"/>
    </location>
</feature>
<dbReference type="PROSITE" id="PS50850">
    <property type="entry name" value="MFS"/>
    <property type="match status" value="1"/>
</dbReference>
<feature type="transmembrane region" description="Helical" evidence="7">
    <location>
        <begin position="491"/>
        <end position="514"/>
    </location>
</feature>
<dbReference type="GO" id="GO:0016020">
    <property type="term" value="C:membrane"/>
    <property type="evidence" value="ECO:0007669"/>
    <property type="project" value="UniProtKB-SubCell"/>
</dbReference>
<sequence>MAQVADQSKFEEAPPAAEPDGQAGATRYGWYVLSILFLVYVLNFVDRQIISILAEDIKRDLGLKDQDLGFLYGTAFGVFYALFGIPLGRLADNWHRVRLMTIGLTLWSVMTAVSGLSRTGGHLAAARIGVGIGEATASPSAYSLISDYFPRRLRATALSIYSAGLYVGGGCSLFIGGAIVQGWNRAYPGGGPFGLVGWQAAFMAVGIPGLLLAIWIATLREPIRGHVEGLPEPAPHPAPFRAFAGELLTIVPPLTLIGAAMGGVGAFVVNLAGLAIVTLAVVGLVAAGEPWPQWVAIGTGVYAVFSWACALRRRDPPTFALIIGTPAFLCTVVAYGLNAFLSYAASFWAAPYALRVLGATPSSAGFLLGGLGALAGFLGLTMGGVVSDRLRRTNPAGRLLVVIFGAVVPVPFLCLAFTGSAPLPFYAGIFLAQITASCALGAAAATTQDLVLPRMRGTATATFFIGTTLIGLALGPYLAGRVSTLSGSLSVGMLSLLVSVPITLATAVAAYRLVPAAEASREARARAAGEVA</sequence>
<dbReference type="InterPro" id="IPR036259">
    <property type="entry name" value="MFS_trans_sf"/>
</dbReference>
<dbReference type="InterPro" id="IPR020846">
    <property type="entry name" value="MFS_dom"/>
</dbReference>
<keyword evidence="2" id="KW-0813">Transport</keyword>
<evidence type="ECO:0000256" key="4">
    <source>
        <dbReference type="ARBA" id="ARBA00022989"/>
    </source>
</evidence>
<reference evidence="9 10" key="1">
    <citation type="submission" date="2018-04" db="EMBL/GenBank/DDBJ databases">
        <title>Genomic Encyclopedia of Type Strains, Phase III (KMG-III): the genomes of soil and plant-associated and newly described type strains.</title>
        <authorList>
            <person name="Whitman W."/>
        </authorList>
    </citation>
    <scope>NUCLEOTIDE SEQUENCE [LARGE SCALE GENOMIC DNA]</scope>
    <source>
        <strain evidence="9 10">NW12</strain>
    </source>
</reference>
<protein>
    <submittedName>
        <fullName evidence="9">MFS transporter</fullName>
    </submittedName>
</protein>
<dbReference type="Proteomes" id="UP000240996">
    <property type="component" value="Unassembled WGS sequence"/>
</dbReference>
<feature type="region of interest" description="Disordered" evidence="6">
    <location>
        <begin position="1"/>
        <end position="21"/>
    </location>
</feature>
<proteinExistence type="predicted"/>